<comment type="caution">
    <text evidence="1">The sequence shown here is derived from an EMBL/GenBank/DDBJ whole genome shotgun (WGS) entry which is preliminary data.</text>
</comment>
<accession>A0AAE4FRL0</accession>
<dbReference type="Proteomes" id="UP001268256">
    <property type="component" value="Unassembled WGS sequence"/>
</dbReference>
<protein>
    <submittedName>
        <fullName evidence="1">Uncharacterized protein</fullName>
    </submittedName>
</protein>
<sequence>MRLIQATVKFQSRNVNTRYGEKSNAVFILTDGDEVTVWGPADHAPLFNLVKGQSVTLGLNSGGKYSLVESPTAPTKTEIKVSCPNALQTYLDEQATLYRDCFLTASNAMAGLIDSEEGFRAVATTLFIQAQKEYPNLKARVQEFKHSPELPMISRPRPTVVNGRSID</sequence>
<reference evidence="2" key="1">
    <citation type="submission" date="2023-07" db="EMBL/GenBank/DDBJ databases">
        <authorList>
            <person name="Luz R."/>
            <person name="Cordeiro R."/>
            <person name="Fonseca A."/>
            <person name="Goncalves V."/>
        </authorList>
    </citation>
    <scope>NUCLEOTIDE SEQUENCE [LARGE SCALE GENOMIC DNA]</scope>
    <source>
        <strain evidence="2">BACA0444</strain>
    </source>
</reference>
<organism evidence="1 2">
    <name type="scientific">Pseudocalidococcus azoricus BACA0444</name>
    <dbReference type="NCBI Taxonomy" id="2918990"/>
    <lineage>
        <taxon>Bacteria</taxon>
        <taxon>Bacillati</taxon>
        <taxon>Cyanobacteriota</taxon>
        <taxon>Cyanophyceae</taxon>
        <taxon>Acaryochloridales</taxon>
        <taxon>Thermosynechococcaceae</taxon>
        <taxon>Pseudocalidococcus</taxon>
        <taxon>Pseudocalidococcus azoricus</taxon>
    </lineage>
</organism>
<gene>
    <name evidence="1" type="ORF">RIF25_09225</name>
</gene>
<dbReference type="RefSeq" id="WP_322878246.1">
    <property type="nucleotide sequence ID" value="NZ_JAVMIP010000008.1"/>
</dbReference>
<dbReference type="AlphaFoldDB" id="A0AAE4FRL0"/>
<proteinExistence type="predicted"/>
<keyword evidence="2" id="KW-1185">Reference proteome</keyword>
<dbReference type="EMBL" id="JAVMIP010000008">
    <property type="protein sequence ID" value="MDS3860989.1"/>
    <property type="molecule type" value="Genomic_DNA"/>
</dbReference>
<name>A0AAE4FRL0_9CYAN</name>
<evidence type="ECO:0000313" key="1">
    <source>
        <dbReference type="EMBL" id="MDS3860989.1"/>
    </source>
</evidence>
<evidence type="ECO:0000313" key="2">
    <source>
        <dbReference type="Proteomes" id="UP001268256"/>
    </source>
</evidence>